<evidence type="ECO:0000313" key="9">
    <source>
        <dbReference type="Proteomes" id="UP000186736"/>
    </source>
</evidence>
<evidence type="ECO:0000256" key="6">
    <source>
        <dbReference type="ARBA" id="ARBA00023295"/>
    </source>
</evidence>
<evidence type="ECO:0000256" key="2">
    <source>
        <dbReference type="ARBA" id="ARBA00022529"/>
    </source>
</evidence>
<dbReference type="CDD" id="cd00737">
    <property type="entry name" value="lyz_endolysin_autolysin"/>
    <property type="match status" value="1"/>
</dbReference>
<keyword evidence="5" id="KW-1035">Host cytoplasm</keyword>
<dbReference type="AlphaFoldDB" id="A0A1Q9QY79"/>
<dbReference type="SUPFAM" id="SSF53955">
    <property type="entry name" value="Lysozyme-like"/>
    <property type="match status" value="1"/>
</dbReference>
<dbReference type="InterPro" id="IPR023346">
    <property type="entry name" value="Lysozyme-like_dom_sf"/>
</dbReference>
<dbReference type="PANTHER" id="PTHR38107:SF3">
    <property type="entry name" value="LYSOZYME RRRD-RELATED"/>
    <property type="match status" value="1"/>
</dbReference>
<protein>
    <recommendedName>
        <fullName evidence="7">Lysozyme</fullName>
        <ecNumber evidence="7">3.2.1.17</ecNumber>
    </recommendedName>
</protein>
<dbReference type="Pfam" id="PF00959">
    <property type="entry name" value="Phage_lysozyme"/>
    <property type="match status" value="1"/>
</dbReference>
<dbReference type="GO" id="GO:0016998">
    <property type="term" value="P:cell wall macromolecule catabolic process"/>
    <property type="evidence" value="ECO:0007669"/>
    <property type="project" value="InterPro"/>
</dbReference>
<dbReference type="EMBL" id="MKZO01000056">
    <property type="protein sequence ID" value="OLS60077.1"/>
    <property type="molecule type" value="Genomic_DNA"/>
</dbReference>
<dbReference type="InterPro" id="IPR051018">
    <property type="entry name" value="Bacteriophage_GH24"/>
</dbReference>
<keyword evidence="4 7" id="KW-0378">Hydrolase</keyword>
<keyword evidence="3 7" id="KW-0081">Bacteriolytic enzyme</keyword>
<dbReference type="RefSeq" id="WP_075805752.1">
    <property type="nucleotide sequence ID" value="NZ_MKZO01000056.1"/>
</dbReference>
<dbReference type="GO" id="GO:0042742">
    <property type="term" value="P:defense response to bacterium"/>
    <property type="evidence" value="ECO:0007669"/>
    <property type="project" value="UniProtKB-KW"/>
</dbReference>
<dbReference type="InterPro" id="IPR033907">
    <property type="entry name" value="Endolysin_autolysin"/>
</dbReference>
<dbReference type="InterPro" id="IPR023347">
    <property type="entry name" value="Lysozyme_dom_sf"/>
</dbReference>
<keyword evidence="2 7" id="KW-0929">Antimicrobial</keyword>
<evidence type="ECO:0000256" key="7">
    <source>
        <dbReference type="RuleBase" id="RU003788"/>
    </source>
</evidence>
<comment type="catalytic activity">
    <reaction evidence="1 7">
        <text>Hydrolysis of (1-&gt;4)-beta-linkages between N-acetylmuramic acid and N-acetyl-D-glucosamine residues in a peptidoglycan and between N-acetyl-D-glucosamine residues in chitodextrins.</text>
        <dbReference type="EC" id="3.2.1.17"/>
    </reaction>
</comment>
<dbReference type="GO" id="GO:0009253">
    <property type="term" value="P:peptidoglycan catabolic process"/>
    <property type="evidence" value="ECO:0007669"/>
    <property type="project" value="InterPro"/>
</dbReference>
<dbReference type="EC" id="3.2.1.17" evidence="7"/>
<dbReference type="OrthoDB" id="8141296at2"/>
<dbReference type="Gene3D" id="1.10.530.40">
    <property type="match status" value="1"/>
</dbReference>
<evidence type="ECO:0000256" key="3">
    <source>
        <dbReference type="ARBA" id="ARBA00022638"/>
    </source>
</evidence>
<comment type="similarity">
    <text evidence="7">Belongs to the glycosyl hydrolase 24 family.</text>
</comment>
<dbReference type="HAMAP" id="MF_04110">
    <property type="entry name" value="ENDOLYSIN_T4"/>
    <property type="match status" value="1"/>
</dbReference>
<dbReference type="Proteomes" id="UP000186736">
    <property type="component" value="Unassembled WGS sequence"/>
</dbReference>
<proteinExistence type="inferred from homology"/>
<dbReference type="InterPro" id="IPR034690">
    <property type="entry name" value="Endolysin_T4_type"/>
</dbReference>
<sequence>MRLSPTGLDLIKRRNGLTLKARQDTAGTWFIGYAHYGDVSEGMEITQAEADAKLEHELGRFETQLAGMLQVPVSQGQWDALLMLMFDYGIARIRSSILIRHVNAGEFERAAAEFSKWVQVRGRPDIQMVKRRDVERHLFLQGSQVA</sequence>
<name>A0A1Q9QY79_PSEPU</name>
<organism evidence="8 9">
    <name type="scientific">Pseudomonas putida</name>
    <name type="common">Arthrobacter siderocapsulatus</name>
    <dbReference type="NCBI Taxonomy" id="303"/>
    <lineage>
        <taxon>Bacteria</taxon>
        <taxon>Pseudomonadati</taxon>
        <taxon>Pseudomonadota</taxon>
        <taxon>Gammaproteobacteria</taxon>
        <taxon>Pseudomonadales</taxon>
        <taxon>Pseudomonadaceae</taxon>
        <taxon>Pseudomonas</taxon>
    </lineage>
</organism>
<evidence type="ECO:0000256" key="5">
    <source>
        <dbReference type="ARBA" id="ARBA00023200"/>
    </source>
</evidence>
<reference evidence="8 9" key="1">
    <citation type="submission" date="2016-10" db="EMBL/GenBank/DDBJ databases">
        <title>Genome Sequence of Pseudomonas putida GM4FR.</title>
        <authorList>
            <person name="Poehlein A."/>
            <person name="Wemheuer F."/>
            <person name="Hollensteiner J."/>
            <person name="Wemheuer B."/>
        </authorList>
    </citation>
    <scope>NUCLEOTIDE SEQUENCE [LARGE SCALE GENOMIC DNA]</scope>
    <source>
        <strain evidence="8 9">GM4FR</strain>
    </source>
</reference>
<dbReference type="InterPro" id="IPR002196">
    <property type="entry name" value="Glyco_hydro_24"/>
</dbReference>
<gene>
    <name evidence="8" type="ORF">PSEMO_50430</name>
</gene>
<dbReference type="GO" id="GO:0003796">
    <property type="term" value="F:lysozyme activity"/>
    <property type="evidence" value="ECO:0007669"/>
    <property type="project" value="UniProtKB-EC"/>
</dbReference>
<dbReference type="PANTHER" id="PTHR38107">
    <property type="match status" value="1"/>
</dbReference>
<accession>A0A1Q9QY79</accession>
<dbReference type="GO" id="GO:0031640">
    <property type="term" value="P:killing of cells of another organism"/>
    <property type="evidence" value="ECO:0007669"/>
    <property type="project" value="UniProtKB-KW"/>
</dbReference>
<keyword evidence="6 7" id="KW-0326">Glycosidase</keyword>
<evidence type="ECO:0000313" key="8">
    <source>
        <dbReference type="EMBL" id="OLS60077.1"/>
    </source>
</evidence>
<evidence type="ECO:0000256" key="1">
    <source>
        <dbReference type="ARBA" id="ARBA00000632"/>
    </source>
</evidence>
<evidence type="ECO:0000256" key="4">
    <source>
        <dbReference type="ARBA" id="ARBA00022801"/>
    </source>
</evidence>
<comment type="caution">
    <text evidence="8">The sequence shown here is derived from an EMBL/GenBank/DDBJ whole genome shotgun (WGS) entry which is preliminary data.</text>
</comment>